<organism evidence="2 3">
    <name type="scientific">Luteibaculum oceani</name>
    <dbReference type="NCBI Taxonomy" id="1294296"/>
    <lineage>
        <taxon>Bacteria</taxon>
        <taxon>Pseudomonadati</taxon>
        <taxon>Bacteroidota</taxon>
        <taxon>Flavobacteriia</taxon>
        <taxon>Flavobacteriales</taxon>
        <taxon>Luteibaculaceae</taxon>
        <taxon>Luteibaculum</taxon>
    </lineage>
</organism>
<keyword evidence="1" id="KW-0472">Membrane</keyword>
<comment type="caution">
    <text evidence="2">The sequence shown here is derived from an EMBL/GenBank/DDBJ whole genome shotgun (WGS) entry which is preliminary data.</text>
</comment>
<dbReference type="EMBL" id="VORB01000010">
    <property type="protein sequence ID" value="TXC76223.1"/>
    <property type="molecule type" value="Genomic_DNA"/>
</dbReference>
<proteinExistence type="predicted"/>
<accession>A0A5C6USC2</accession>
<dbReference type="Proteomes" id="UP000321168">
    <property type="component" value="Unassembled WGS sequence"/>
</dbReference>
<feature type="transmembrane region" description="Helical" evidence="1">
    <location>
        <begin position="55"/>
        <end position="83"/>
    </location>
</feature>
<dbReference type="AlphaFoldDB" id="A0A5C6USC2"/>
<keyword evidence="3" id="KW-1185">Reference proteome</keyword>
<reference evidence="2 3" key="1">
    <citation type="submission" date="2019-08" db="EMBL/GenBank/DDBJ databases">
        <title>Genome of Luteibaculum oceani JCM 18817.</title>
        <authorList>
            <person name="Bowman J.P."/>
        </authorList>
    </citation>
    <scope>NUCLEOTIDE SEQUENCE [LARGE SCALE GENOMIC DNA]</scope>
    <source>
        <strain evidence="2 3">JCM 18817</strain>
    </source>
</reference>
<name>A0A5C6USC2_9FLAO</name>
<keyword evidence="1" id="KW-1133">Transmembrane helix</keyword>
<feature type="transmembrane region" description="Helical" evidence="1">
    <location>
        <begin position="89"/>
        <end position="109"/>
    </location>
</feature>
<sequence length="125" mass="14163">MLGKGNKLYSIINFKCPRCHEGNLFTSSIYNLKQVGKMESDCPNCKLKYAKEPGFFYGAAYVSYALTVGFAGAIYLFSFLLLASLGWKVHLALIIIGLVLLFPLAFALSRSIWLNMFFKYENHRD</sequence>
<protein>
    <submittedName>
        <fullName evidence="2">DUF983 domain-containing protein</fullName>
    </submittedName>
</protein>
<gene>
    <name evidence="2" type="ORF">FRX97_10775</name>
</gene>
<keyword evidence="1" id="KW-0812">Transmembrane</keyword>
<dbReference type="RefSeq" id="WP_147015225.1">
    <property type="nucleotide sequence ID" value="NZ_VORB01000010.1"/>
</dbReference>
<dbReference type="InterPro" id="IPR009325">
    <property type="entry name" value="DUF983"/>
</dbReference>
<dbReference type="Pfam" id="PF06170">
    <property type="entry name" value="DUF983"/>
    <property type="match status" value="1"/>
</dbReference>
<dbReference type="OrthoDB" id="9790326at2"/>
<evidence type="ECO:0000313" key="2">
    <source>
        <dbReference type="EMBL" id="TXC76223.1"/>
    </source>
</evidence>
<evidence type="ECO:0000313" key="3">
    <source>
        <dbReference type="Proteomes" id="UP000321168"/>
    </source>
</evidence>
<evidence type="ECO:0000256" key="1">
    <source>
        <dbReference type="SAM" id="Phobius"/>
    </source>
</evidence>